<reference evidence="1" key="1">
    <citation type="submission" date="2025-08" db="UniProtKB">
        <authorList>
            <consortium name="Ensembl"/>
        </authorList>
    </citation>
    <scope>IDENTIFICATION</scope>
</reference>
<dbReference type="AlphaFoldDB" id="A0A8C9Q463"/>
<keyword evidence="2" id="KW-1185">Reference proteome</keyword>
<organism evidence="1 2">
    <name type="scientific">Spermophilus dauricus</name>
    <name type="common">Daurian ground squirrel</name>
    <dbReference type="NCBI Taxonomy" id="99837"/>
    <lineage>
        <taxon>Eukaryota</taxon>
        <taxon>Metazoa</taxon>
        <taxon>Chordata</taxon>
        <taxon>Craniata</taxon>
        <taxon>Vertebrata</taxon>
        <taxon>Euteleostomi</taxon>
        <taxon>Mammalia</taxon>
        <taxon>Eutheria</taxon>
        <taxon>Euarchontoglires</taxon>
        <taxon>Glires</taxon>
        <taxon>Rodentia</taxon>
        <taxon>Sciuromorpha</taxon>
        <taxon>Sciuridae</taxon>
        <taxon>Xerinae</taxon>
        <taxon>Marmotini</taxon>
        <taxon>Spermophilus</taxon>
    </lineage>
</organism>
<evidence type="ECO:0000313" key="2">
    <source>
        <dbReference type="Proteomes" id="UP000694422"/>
    </source>
</evidence>
<name>A0A8C9Q463_SPEDA</name>
<evidence type="ECO:0000313" key="1">
    <source>
        <dbReference type="Ensembl" id="ENSSDAP00000017153.1"/>
    </source>
</evidence>
<accession>A0A8C9Q463</accession>
<protein>
    <submittedName>
        <fullName evidence="1">Uncharacterized protein</fullName>
    </submittedName>
</protein>
<reference evidence="1" key="2">
    <citation type="submission" date="2025-09" db="UniProtKB">
        <authorList>
            <consortium name="Ensembl"/>
        </authorList>
    </citation>
    <scope>IDENTIFICATION</scope>
</reference>
<sequence>MTAFLPLAMSSQDSPLCQEKNTDEEEVAAMCLTARSQVSQLWQMLEIFEFMWWLYSG</sequence>
<dbReference type="Ensembl" id="ENSSDAT00000019506.1">
    <property type="protein sequence ID" value="ENSSDAP00000017153.1"/>
    <property type="gene ID" value="ENSSDAG00000015538.1"/>
</dbReference>
<dbReference type="Proteomes" id="UP000694422">
    <property type="component" value="Unplaced"/>
</dbReference>
<proteinExistence type="predicted"/>